<accession>K5W6S9</accession>
<dbReference type="KEGG" id="pco:PHACADRAFT_29856"/>
<feature type="compositionally biased region" description="Polar residues" evidence="1">
    <location>
        <begin position="777"/>
        <end position="786"/>
    </location>
</feature>
<keyword evidence="3" id="KW-1185">Reference proteome</keyword>
<gene>
    <name evidence="2" type="ORF">PHACADRAFT_29856</name>
</gene>
<organism evidence="2 3">
    <name type="scientific">Phanerochaete carnosa (strain HHB-10118-sp)</name>
    <name type="common">White-rot fungus</name>
    <name type="synonym">Peniophora carnosa</name>
    <dbReference type="NCBI Taxonomy" id="650164"/>
    <lineage>
        <taxon>Eukaryota</taxon>
        <taxon>Fungi</taxon>
        <taxon>Dikarya</taxon>
        <taxon>Basidiomycota</taxon>
        <taxon>Agaricomycotina</taxon>
        <taxon>Agaricomycetes</taxon>
        <taxon>Polyporales</taxon>
        <taxon>Phanerochaetaceae</taxon>
        <taxon>Phanerochaete</taxon>
    </lineage>
</organism>
<dbReference type="RefSeq" id="XP_007396550.1">
    <property type="nucleotide sequence ID" value="XM_007396488.1"/>
</dbReference>
<dbReference type="GeneID" id="18919602"/>
<dbReference type="Proteomes" id="UP000008370">
    <property type="component" value="Unassembled WGS sequence"/>
</dbReference>
<sequence length="886" mass="96532">MQKLLDMNTICRGELLDTPNGLTPGKGPFSRLTCQEGNIKCCHGTISDTRNVTNVFGTALGSKIHRAFKPTYRTSSKPLLIRALTYAIKPQWNCLSYPTLDLPVETWIGQLKEFQSTKLIFTQQRDGPPRRGRHITLLRSDTQTYIGTTKANRMLQERAGQPSPDGADQVQRPTTPNREPPPTSLYQLGLTGHRIRSIPETESEPGTPTAACHSILEASRPGSLAPLTEDAEGPSGLYNIGGRGQGPTTIHGIEWPSSGNNVPWSCTADLPIGSDFRDWNEAKSKFLQAIFTLVSIRDTFYVGNSGDPNSSLADPAWATFFNAMSDEVAAVPSNLDDDKSIYPGEAMHNLADRSPVTIFTRILSELNAACVVTKSMSHIDAQLKLIETKLSRVSAQASRPGNALSTTSGALCFTKTMMPTDERSPVVGEKRKDAFSLPDRAPKRGKAADRATTAPEFIQAHGGASTGPIKTSVLTAAATAAERAGAPVEATLDGGFYNPATARAAEKSNNISKALNQRKEAAKSASATHTQPPNAHRKIVRVQFTNQTLPAEGTRRVPEDIQAVVATQITKIGGTPNPVISITYRGSFLDLLFTACPEDAIVTRLGEMSGWFLNQGSEELRNATPWPIVDFYKPIARMNIFGIPVLDAKANVKLTIEEVYATIVTENEWLQGLILDPMSAPRMSLYAPVGDTCTVQVSIIDGNPSYVERWITQRKRVSFREKKYVIRHARPQTFVPLCLKCLKWGHVGGACGMGGKFNSQALCHKCSLMHSTEQHQRTGPSASMTNAREHGSRPSTRGLRTAPLNMPSVATPDKLEAFWKREGVDDATIRALSKGYNPEREIRREAKRLGGHTGEGEDASDPINQSHEATVPASSAIADYDDDMYM</sequence>
<protein>
    <submittedName>
        <fullName evidence="2">Uncharacterized protein</fullName>
    </submittedName>
</protein>
<feature type="region of interest" description="Disordered" evidence="1">
    <location>
        <begin position="224"/>
        <end position="252"/>
    </location>
</feature>
<dbReference type="EMBL" id="JH930473">
    <property type="protein sequence ID" value="EKM54664.1"/>
    <property type="molecule type" value="Genomic_DNA"/>
</dbReference>
<feature type="region of interest" description="Disordered" evidence="1">
    <location>
        <begin position="516"/>
        <end position="537"/>
    </location>
</feature>
<feature type="region of interest" description="Disordered" evidence="1">
    <location>
        <begin position="774"/>
        <end position="807"/>
    </location>
</feature>
<feature type="region of interest" description="Disordered" evidence="1">
    <location>
        <begin position="848"/>
        <end position="886"/>
    </location>
</feature>
<dbReference type="AlphaFoldDB" id="K5W6S9"/>
<name>K5W6S9_PHACS</name>
<evidence type="ECO:0000313" key="3">
    <source>
        <dbReference type="Proteomes" id="UP000008370"/>
    </source>
</evidence>
<proteinExistence type="predicted"/>
<feature type="region of interest" description="Disordered" evidence="1">
    <location>
        <begin position="157"/>
        <end position="189"/>
    </location>
</feature>
<dbReference type="HOGENOM" id="CLU_325433_0_0_1"/>
<reference evidence="2 3" key="1">
    <citation type="journal article" date="2012" name="BMC Genomics">
        <title>Comparative genomics of the white-rot fungi, Phanerochaete carnosa and P. chrysosporium, to elucidate the genetic basis of the distinct wood types they colonize.</title>
        <authorList>
            <person name="Suzuki H."/>
            <person name="MacDonald J."/>
            <person name="Syed K."/>
            <person name="Salamov A."/>
            <person name="Hori C."/>
            <person name="Aerts A."/>
            <person name="Henrissat B."/>
            <person name="Wiebenga A."/>
            <person name="vanKuyk P.A."/>
            <person name="Barry K."/>
            <person name="Lindquist E."/>
            <person name="LaButti K."/>
            <person name="Lapidus A."/>
            <person name="Lucas S."/>
            <person name="Coutinho P."/>
            <person name="Gong Y."/>
            <person name="Samejima M."/>
            <person name="Mahadevan R."/>
            <person name="Abou-Zaid M."/>
            <person name="de Vries R.P."/>
            <person name="Igarashi K."/>
            <person name="Yadav J.S."/>
            <person name="Grigoriev I.V."/>
            <person name="Master E.R."/>
        </authorList>
    </citation>
    <scope>NUCLEOTIDE SEQUENCE [LARGE SCALE GENOMIC DNA]</scope>
    <source>
        <strain evidence="2 3">HHB-10118-sp</strain>
    </source>
</reference>
<evidence type="ECO:0000313" key="2">
    <source>
        <dbReference type="EMBL" id="EKM54664.1"/>
    </source>
</evidence>
<dbReference type="InParanoid" id="K5W6S9"/>
<evidence type="ECO:0000256" key="1">
    <source>
        <dbReference type="SAM" id="MobiDB-lite"/>
    </source>
</evidence>